<reference evidence="3" key="1">
    <citation type="journal article" date="2014" name="Front. Microbiol.">
        <title>High frequency of phylogenetically diverse reductive dehalogenase-homologous genes in deep subseafloor sedimentary metagenomes.</title>
        <authorList>
            <person name="Kawai M."/>
            <person name="Futagami T."/>
            <person name="Toyoda A."/>
            <person name="Takaki Y."/>
            <person name="Nishi S."/>
            <person name="Hori S."/>
            <person name="Arai W."/>
            <person name="Tsubouchi T."/>
            <person name="Morono Y."/>
            <person name="Uchiyama I."/>
            <person name="Ito T."/>
            <person name="Fujiyama A."/>
            <person name="Inagaki F."/>
            <person name="Takami H."/>
        </authorList>
    </citation>
    <scope>NUCLEOTIDE SEQUENCE</scope>
    <source>
        <strain evidence="3">Expedition CK06-06</strain>
    </source>
</reference>
<feature type="non-terminal residue" evidence="3">
    <location>
        <position position="130"/>
    </location>
</feature>
<dbReference type="AlphaFoldDB" id="X1PXV9"/>
<protein>
    <recommendedName>
        <fullName evidence="2">ComEC/Rec2-related protein domain-containing protein</fullName>
    </recommendedName>
</protein>
<accession>X1PXV9</accession>
<sequence>PLVAYYFGIISFVGPPATFLTLPALPGIIITGALTGGLGLIALPVAQVIGWLAWLFLSYLLVVVKALAAIPLAFREAVSINHSLLWAYYLTLGLALWLNSNRRQASTLTTKSLLLAKSGINKMTNIVSKW</sequence>
<keyword evidence="1" id="KW-1133">Transmembrane helix</keyword>
<evidence type="ECO:0000313" key="3">
    <source>
        <dbReference type="EMBL" id="GAI47381.1"/>
    </source>
</evidence>
<proteinExistence type="predicted"/>
<dbReference type="InterPro" id="IPR004477">
    <property type="entry name" value="ComEC_N"/>
</dbReference>
<feature type="transmembrane region" description="Helical" evidence="1">
    <location>
        <begin position="80"/>
        <end position="98"/>
    </location>
</feature>
<feature type="transmembrane region" description="Helical" evidence="1">
    <location>
        <begin position="24"/>
        <end position="45"/>
    </location>
</feature>
<name>X1PXV9_9ZZZZ</name>
<evidence type="ECO:0000256" key="1">
    <source>
        <dbReference type="SAM" id="Phobius"/>
    </source>
</evidence>
<feature type="domain" description="ComEC/Rec2-related protein" evidence="2">
    <location>
        <begin position="1"/>
        <end position="99"/>
    </location>
</feature>
<feature type="non-terminal residue" evidence="3">
    <location>
        <position position="1"/>
    </location>
</feature>
<keyword evidence="1" id="KW-0812">Transmembrane</keyword>
<keyword evidence="1" id="KW-0472">Membrane</keyword>
<dbReference type="EMBL" id="BARV01042339">
    <property type="protein sequence ID" value="GAI47381.1"/>
    <property type="molecule type" value="Genomic_DNA"/>
</dbReference>
<dbReference type="Pfam" id="PF03772">
    <property type="entry name" value="Competence"/>
    <property type="match status" value="1"/>
</dbReference>
<feature type="transmembrane region" description="Helical" evidence="1">
    <location>
        <begin position="52"/>
        <end position="74"/>
    </location>
</feature>
<gene>
    <name evidence="3" type="ORF">S06H3_63714</name>
</gene>
<evidence type="ECO:0000259" key="2">
    <source>
        <dbReference type="Pfam" id="PF03772"/>
    </source>
</evidence>
<comment type="caution">
    <text evidence="3">The sequence shown here is derived from an EMBL/GenBank/DDBJ whole genome shotgun (WGS) entry which is preliminary data.</text>
</comment>
<organism evidence="3">
    <name type="scientific">marine sediment metagenome</name>
    <dbReference type="NCBI Taxonomy" id="412755"/>
    <lineage>
        <taxon>unclassified sequences</taxon>
        <taxon>metagenomes</taxon>
        <taxon>ecological metagenomes</taxon>
    </lineage>
</organism>